<dbReference type="InterPro" id="IPR001188">
    <property type="entry name" value="Sperm_putr-bd"/>
</dbReference>
<protein>
    <submittedName>
        <fullName evidence="6 7">Uncharacterized protein LOC111006660 isoform X1</fullName>
    </submittedName>
</protein>
<evidence type="ECO:0000256" key="4">
    <source>
        <dbReference type="ARBA" id="ARBA00022764"/>
    </source>
</evidence>
<evidence type="ECO:0000256" key="3">
    <source>
        <dbReference type="ARBA" id="ARBA00022729"/>
    </source>
</evidence>
<keyword evidence="2" id="KW-0813">Transport</keyword>
<dbReference type="GO" id="GO:0015846">
    <property type="term" value="P:polyamine transport"/>
    <property type="evidence" value="ECO:0007669"/>
    <property type="project" value="InterPro"/>
</dbReference>
<evidence type="ECO:0000313" key="7">
    <source>
        <dbReference type="RefSeq" id="XP_022134399.1"/>
    </source>
</evidence>
<dbReference type="RefSeq" id="XP_022134399.1">
    <property type="nucleotide sequence ID" value="XM_022278707.1"/>
</dbReference>
<dbReference type="PANTHER" id="PTHR30222">
    <property type="entry name" value="SPERMIDINE/PUTRESCINE-BINDING PERIPLASMIC PROTEIN"/>
    <property type="match status" value="1"/>
</dbReference>
<dbReference type="Gene3D" id="3.40.190.10">
    <property type="entry name" value="Periplasmic binding protein-like II"/>
    <property type="match status" value="2"/>
</dbReference>
<evidence type="ECO:0000256" key="2">
    <source>
        <dbReference type="ARBA" id="ARBA00022448"/>
    </source>
</evidence>
<keyword evidence="4" id="KW-0574">Periplasm</keyword>
<evidence type="ECO:0000313" key="5">
    <source>
        <dbReference type="Proteomes" id="UP000504603"/>
    </source>
</evidence>
<dbReference type="CDD" id="cd13661">
    <property type="entry name" value="PBP2_PotD_PotF_like_1"/>
    <property type="match status" value="1"/>
</dbReference>
<evidence type="ECO:0000256" key="1">
    <source>
        <dbReference type="ARBA" id="ARBA00004418"/>
    </source>
</evidence>
<evidence type="ECO:0000313" key="6">
    <source>
        <dbReference type="RefSeq" id="XP_022134391.1"/>
    </source>
</evidence>
<keyword evidence="3" id="KW-0732">Signal</keyword>
<reference evidence="6 7" key="1">
    <citation type="submission" date="2025-04" db="UniProtKB">
        <authorList>
            <consortium name="RefSeq"/>
        </authorList>
    </citation>
    <scope>IDENTIFICATION</scope>
    <source>
        <strain evidence="6 7">OHB3-1</strain>
    </source>
</reference>
<dbReference type="RefSeq" id="XP_022134391.1">
    <property type="nucleotide sequence ID" value="XM_022278699.1"/>
</dbReference>
<dbReference type="SUPFAM" id="SSF53850">
    <property type="entry name" value="Periplasmic binding protein-like II"/>
    <property type="match status" value="1"/>
</dbReference>
<dbReference type="Proteomes" id="UP000504603">
    <property type="component" value="Unplaced"/>
</dbReference>
<dbReference type="PRINTS" id="PR00909">
    <property type="entry name" value="SPERMDNBNDNG"/>
</dbReference>
<gene>
    <name evidence="6 7" type="primary">LOC111006660</name>
</gene>
<sequence length="555" mass="61402">MAALLPSGSGQWRSLRLRCRSSSPSSSMAPRSSSTNYTTGFCCCRTIQTPMPLPLLPEPPQEDKFPRIPQTPPPLRLAASAVVFLSLSIGFGFGPRSCSAAASLLVPPSPAADSCNLEEEKVVPSEDEKLEMKKMDEEFEEWKSKKFSLTVPLSVVALRDSVPPSWIKEFIQSQGKRSRFSVKFNGSLESIFSDLSVPTGKSKAKSSATMVADVVSIGDSWLNIAIKKALIEPIQGVEEQEWFNSLSTKWKVLLCRNSEGEIDPEGKIWSAPYRWGCVVIAYNKVQFRRHNLAPMEDWSDLWRPELRGRISMVDSPREVIGAVLKYMGASYNTKDISLQIPGGRDAVQQNLTSLAKQVRLFDSTHYLKAFAVGDVWVAVGWSSDVLPVVKRMSNIAVVVPKSGSSLWADLWAIPATSRIETQPVGGRVRGPSPLIHQWIEFCLQTARALPFKQEVVPGASPAAIDGPVAVPEELFEGKPRLDSNLVGGVPPLDILEKCEFLEPLSDSSLADYRWLGENMQKKPDHRLMDRVHDAVSYLVRFVSANQSLKKTQPKH</sequence>
<dbReference type="PANTHER" id="PTHR30222:SF17">
    <property type="entry name" value="SPERMIDINE_PUTRESCINE-BINDING PERIPLASMIC PROTEIN"/>
    <property type="match status" value="1"/>
</dbReference>
<name>A0A6J1BXP6_MOMCH</name>
<dbReference type="AlphaFoldDB" id="A0A6J1BXP6"/>
<dbReference type="GeneID" id="111006660"/>
<keyword evidence="5" id="KW-1185">Reference proteome</keyword>
<proteinExistence type="predicted"/>
<dbReference type="Pfam" id="PF13343">
    <property type="entry name" value="SBP_bac_6"/>
    <property type="match status" value="1"/>
</dbReference>
<organism evidence="5 6">
    <name type="scientific">Momordica charantia</name>
    <name type="common">Bitter gourd</name>
    <name type="synonym">Balsam pear</name>
    <dbReference type="NCBI Taxonomy" id="3673"/>
    <lineage>
        <taxon>Eukaryota</taxon>
        <taxon>Viridiplantae</taxon>
        <taxon>Streptophyta</taxon>
        <taxon>Embryophyta</taxon>
        <taxon>Tracheophyta</taxon>
        <taxon>Spermatophyta</taxon>
        <taxon>Magnoliopsida</taxon>
        <taxon>eudicotyledons</taxon>
        <taxon>Gunneridae</taxon>
        <taxon>Pentapetalae</taxon>
        <taxon>rosids</taxon>
        <taxon>fabids</taxon>
        <taxon>Cucurbitales</taxon>
        <taxon>Cucurbitaceae</taxon>
        <taxon>Momordiceae</taxon>
        <taxon>Momordica</taxon>
    </lineage>
</organism>
<dbReference type="GO" id="GO:0019808">
    <property type="term" value="F:polyamine binding"/>
    <property type="evidence" value="ECO:0007669"/>
    <property type="project" value="InterPro"/>
</dbReference>
<comment type="subcellular location">
    <subcellularLocation>
        <location evidence="1">Periplasm</location>
    </subcellularLocation>
</comment>
<dbReference type="KEGG" id="mcha:111006660"/>
<accession>A0A6J1BXP6</accession>